<accession>A0A5J5GEJ4</accession>
<gene>
    <name evidence="2" type="ORF">F4V43_05975</name>
</gene>
<protein>
    <submittedName>
        <fullName evidence="2">HD-GYP domain-containing protein</fullName>
    </submittedName>
</protein>
<dbReference type="InterPro" id="IPR003607">
    <property type="entry name" value="HD/PDEase_dom"/>
</dbReference>
<comment type="caution">
    <text evidence="2">The sequence shown here is derived from an EMBL/GenBank/DDBJ whole genome shotgun (WGS) entry which is preliminary data.</text>
</comment>
<dbReference type="OrthoDB" id="9759601at2"/>
<dbReference type="RefSeq" id="WP_150457321.1">
    <property type="nucleotide sequence ID" value="NZ_VYKK01000005.1"/>
</dbReference>
<sequence length="339" mass="38826">MESFNHQYLGKELARDVFNHRGVLVLPAASRLDENNLRLLTSHRIYLDPSDVADRRGKSKEFQKAVDSGTLAMEQIFETARHTKSIPMMELRYEVLPFIQAVSESNDFYGVLETLQSKDDYTFRHNIAVGILSTLLGKWMGLGQDHLMQLTIAATLHDIGKVVIPEEVLNKPGKLTKEEFDLVKQHTTFGYEIIRKTVGTNHNEALVALQHHERMDGSGYPHGIPGDQQLEISRVVAVTDVFHAMSSDRPYHKASPLYEILRQMEENVFGVLDPFICRLFIHKMMESMVGNLAELSDGRLGEVLLIHYHDPLRPLLRVEDTFIDLSRERQLEMVRIIQR</sequence>
<dbReference type="CDD" id="cd00077">
    <property type="entry name" value="HDc"/>
    <property type="match status" value="1"/>
</dbReference>
<name>A0A5J5GEJ4_9BACL</name>
<dbReference type="SUPFAM" id="SSF109604">
    <property type="entry name" value="HD-domain/PDEase-like"/>
    <property type="match status" value="1"/>
</dbReference>
<organism evidence="2 3">
    <name type="scientific">Paenibacillus spiritus</name>
    <dbReference type="NCBI Taxonomy" id="2496557"/>
    <lineage>
        <taxon>Bacteria</taxon>
        <taxon>Bacillati</taxon>
        <taxon>Bacillota</taxon>
        <taxon>Bacilli</taxon>
        <taxon>Bacillales</taxon>
        <taxon>Paenibacillaceae</taxon>
        <taxon>Paenibacillus</taxon>
    </lineage>
</organism>
<dbReference type="PROSITE" id="PS51832">
    <property type="entry name" value="HD_GYP"/>
    <property type="match status" value="1"/>
</dbReference>
<evidence type="ECO:0000259" key="1">
    <source>
        <dbReference type="PROSITE" id="PS51832"/>
    </source>
</evidence>
<dbReference type="PANTHER" id="PTHR43155">
    <property type="entry name" value="CYCLIC DI-GMP PHOSPHODIESTERASE PA4108-RELATED"/>
    <property type="match status" value="1"/>
</dbReference>
<keyword evidence="3" id="KW-1185">Reference proteome</keyword>
<evidence type="ECO:0000313" key="3">
    <source>
        <dbReference type="Proteomes" id="UP000367750"/>
    </source>
</evidence>
<dbReference type="PANTHER" id="PTHR43155:SF2">
    <property type="entry name" value="CYCLIC DI-GMP PHOSPHODIESTERASE PA4108"/>
    <property type="match status" value="1"/>
</dbReference>
<dbReference type="Gene3D" id="1.10.3210.10">
    <property type="entry name" value="Hypothetical protein af1432"/>
    <property type="match status" value="1"/>
</dbReference>
<dbReference type="EMBL" id="VYKK01000005">
    <property type="protein sequence ID" value="KAA9006491.1"/>
    <property type="molecule type" value="Genomic_DNA"/>
</dbReference>
<dbReference type="Proteomes" id="UP000367750">
    <property type="component" value="Unassembled WGS sequence"/>
</dbReference>
<dbReference type="Pfam" id="PF13487">
    <property type="entry name" value="HD_5"/>
    <property type="match status" value="1"/>
</dbReference>
<dbReference type="InterPro" id="IPR037522">
    <property type="entry name" value="HD_GYP_dom"/>
</dbReference>
<reference evidence="2 3" key="1">
    <citation type="submission" date="2019-09" db="EMBL/GenBank/DDBJ databases">
        <title>Bacillus ochoae sp. nov., Paenibacillus whitsoniae sp. nov., Paenibacillus spiritus sp. nov. Isolated from the Mars Exploration Rover during spacecraft assembly.</title>
        <authorList>
            <person name="Seuylemezian A."/>
            <person name="Vaishampayan P."/>
        </authorList>
    </citation>
    <scope>NUCLEOTIDE SEQUENCE [LARGE SCALE GENOMIC DNA]</scope>
    <source>
        <strain evidence="2 3">MER_111</strain>
    </source>
</reference>
<dbReference type="SMART" id="SM00471">
    <property type="entry name" value="HDc"/>
    <property type="match status" value="1"/>
</dbReference>
<feature type="domain" description="HD-GYP" evidence="1">
    <location>
        <begin position="100"/>
        <end position="297"/>
    </location>
</feature>
<dbReference type="AlphaFoldDB" id="A0A5J5GEJ4"/>
<evidence type="ECO:0000313" key="2">
    <source>
        <dbReference type="EMBL" id="KAA9006491.1"/>
    </source>
</evidence>
<proteinExistence type="predicted"/>